<evidence type="ECO:0000259" key="2">
    <source>
        <dbReference type="Pfam" id="PF07811"/>
    </source>
</evidence>
<sequence>MTYRFIKDRSGATAVEFAIVFWPLMLLLLGTVEIGRVLWTQTALDKTAMTVARCMGIRADGCATAGIYKPDLTVAFAKSEAGGWGISLTNQMISLSDDVACDELPGFSRVTLQTQIVSPLPFISTLLGSEQMSAEACFPRQADPA</sequence>
<feature type="transmembrane region" description="Helical" evidence="1">
    <location>
        <begin position="20"/>
        <end position="39"/>
    </location>
</feature>
<dbReference type="Pfam" id="PF07811">
    <property type="entry name" value="TadE"/>
    <property type="match status" value="1"/>
</dbReference>
<dbReference type="AlphaFoldDB" id="A0AA43ZGU8"/>
<organism evidence="3 4">
    <name type="scientific">Ferranicluibacter rubi</name>
    <dbReference type="NCBI Taxonomy" id="2715133"/>
    <lineage>
        <taxon>Bacteria</taxon>
        <taxon>Pseudomonadati</taxon>
        <taxon>Pseudomonadota</taxon>
        <taxon>Alphaproteobacteria</taxon>
        <taxon>Hyphomicrobiales</taxon>
        <taxon>Rhizobiaceae</taxon>
        <taxon>Ferranicluibacter</taxon>
    </lineage>
</organism>
<name>A0AA43ZGU8_9HYPH</name>
<evidence type="ECO:0000313" key="3">
    <source>
        <dbReference type="EMBL" id="NHT77623.1"/>
    </source>
</evidence>
<reference evidence="3" key="1">
    <citation type="submission" date="2020-03" db="EMBL/GenBank/DDBJ databases">
        <title>Ferranicluibacter endophyticum gen. nov., sp. nov., a new genus isolated from Rubus ulmifolius Schott. stem.</title>
        <authorList>
            <person name="Roca-Couso R."/>
            <person name="Flores-Felix J.D."/>
            <person name="Igual J.M."/>
            <person name="Rivas R."/>
        </authorList>
    </citation>
    <scope>NUCLEOTIDE SEQUENCE</scope>
    <source>
        <strain evidence="3">CRRU44</strain>
    </source>
</reference>
<keyword evidence="1" id="KW-0812">Transmembrane</keyword>
<dbReference type="RefSeq" id="WP_167130183.1">
    <property type="nucleotide sequence ID" value="NZ_JAANCM010000010.1"/>
</dbReference>
<dbReference type="EMBL" id="JAANCM010000010">
    <property type="protein sequence ID" value="NHT77623.1"/>
    <property type="molecule type" value="Genomic_DNA"/>
</dbReference>
<dbReference type="Proteomes" id="UP001155840">
    <property type="component" value="Unassembled WGS sequence"/>
</dbReference>
<accession>A0AA43ZGU8</accession>
<dbReference type="InterPro" id="IPR012495">
    <property type="entry name" value="TadE-like_dom"/>
</dbReference>
<gene>
    <name evidence="3" type="ORF">G8E10_18105</name>
</gene>
<proteinExistence type="predicted"/>
<evidence type="ECO:0000256" key="1">
    <source>
        <dbReference type="SAM" id="Phobius"/>
    </source>
</evidence>
<comment type="caution">
    <text evidence="3">The sequence shown here is derived from an EMBL/GenBank/DDBJ whole genome shotgun (WGS) entry which is preliminary data.</text>
</comment>
<keyword evidence="4" id="KW-1185">Reference proteome</keyword>
<evidence type="ECO:0000313" key="4">
    <source>
        <dbReference type="Proteomes" id="UP001155840"/>
    </source>
</evidence>
<keyword evidence="1" id="KW-1133">Transmembrane helix</keyword>
<keyword evidence="1" id="KW-0472">Membrane</keyword>
<protein>
    <submittedName>
        <fullName evidence="3">Pilus assembly protein</fullName>
    </submittedName>
</protein>
<feature type="domain" description="TadE-like" evidence="2">
    <location>
        <begin position="11"/>
        <end position="53"/>
    </location>
</feature>